<name>A0AB39XV01_9BRAD</name>
<gene>
    <name evidence="3" type="ORF">AB8Z38_18185</name>
</gene>
<dbReference type="Gene3D" id="1.10.10.2910">
    <property type="match status" value="1"/>
</dbReference>
<evidence type="ECO:0000313" key="3">
    <source>
        <dbReference type="EMBL" id="XDV61013.1"/>
    </source>
</evidence>
<dbReference type="RefSeq" id="WP_369726354.1">
    <property type="nucleotide sequence ID" value="NZ_CP165734.1"/>
</dbReference>
<dbReference type="InterPro" id="IPR052345">
    <property type="entry name" value="Rad_response_metalloprotease"/>
</dbReference>
<feature type="domain" description="IrrE N-terminal-like" evidence="2">
    <location>
        <begin position="38"/>
        <end position="166"/>
    </location>
</feature>
<dbReference type="InterPro" id="IPR010359">
    <property type="entry name" value="IrrE_HExxH"/>
</dbReference>
<feature type="compositionally biased region" description="Acidic residues" evidence="1">
    <location>
        <begin position="278"/>
        <end position="288"/>
    </location>
</feature>
<sequence length="298" mass="32496">MSAKPRMARKMIAEGAASVVLREMKIEGLRVDPIEIATRKGIAVEAKPSTVQGVSGMLVKAGDNFGILYATHVSSKGFQKFCVAHELGHYCIEGHANALLAHGPHYSHAHFTSNDPFEMEADHFAAALLMPEVPFRKEANRNDPGLTAIETLARDCETSLTATAIRYAGLTRDAVAVILSTGPSIDWCFMSEGLKQAKKLEWIRKGTPVPSGTATESFNAQAENVRLGKKDSSDGRLNDWMGGERVYRITEEVVGLGQYGRTLTVLTCETLIAQANGDESDEDGEAELVESWTPKFRR</sequence>
<evidence type="ECO:0000259" key="2">
    <source>
        <dbReference type="Pfam" id="PF06114"/>
    </source>
</evidence>
<dbReference type="Pfam" id="PF06114">
    <property type="entry name" value="Peptidase_M78"/>
    <property type="match status" value="1"/>
</dbReference>
<dbReference type="PANTHER" id="PTHR43236">
    <property type="entry name" value="ANTITOXIN HIGA1"/>
    <property type="match status" value="1"/>
</dbReference>
<reference evidence="3" key="1">
    <citation type="submission" date="2024-08" db="EMBL/GenBank/DDBJ databases">
        <authorList>
            <person name="Chaddad Z."/>
            <person name="Lamrabet M."/>
            <person name="Bouhnik O."/>
            <person name="Alami S."/>
            <person name="Wipf D."/>
            <person name="Courty P.E."/>
            <person name="Missbah El Idrissi M."/>
        </authorList>
    </citation>
    <scope>NUCLEOTIDE SEQUENCE</scope>
    <source>
        <strain evidence="3">LLZ17</strain>
    </source>
</reference>
<dbReference type="EMBL" id="CP165734">
    <property type="protein sequence ID" value="XDV61013.1"/>
    <property type="molecule type" value="Genomic_DNA"/>
</dbReference>
<proteinExistence type="predicted"/>
<accession>A0AB39XV01</accession>
<protein>
    <submittedName>
        <fullName evidence="3">ImmA/IrrE family metallo-endopeptidase</fullName>
    </submittedName>
</protein>
<evidence type="ECO:0000256" key="1">
    <source>
        <dbReference type="SAM" id="MobiDB-lite"/>
    </source>
</evidence>
<feature type="region of interest" description="Disordered" evidence="1">
    <location>
        <begin position="276"/>
        <end position="298"/>
    </location>
</feature>
<organism evidence="3">
    <name type="scientific">Bradyrhizobium sp. LLZ17</name>
    <dbReference type="NCBI Taxonomy" id="3239388"/>
    <lineage>
        <taxon>Bacteria</taxon>
        <taxon>Pseudomonadati</taxon>
        <taxon>Pseudomonadota</taxon>
        <taxon>Alphaproteobacteria</taxon>
        <taxon>Hyphomicrobiales</taxon>
        <taxon>Nitrobacteraceae</taxon>
        <taxon>Bradyrhizobium</taxon>
    </lineage>
</organism>
<dbReference type="PANTHER" id="PTHR43236:SF2">
    <property type="entry name" value="BLL0069 PROTEIN"/>
    <property type="match status" value="1"/>
</dbReference>
<dbReference type="AlphaFoldDB" id="A0AB39XV01"/>